<dbReference type="CDD" id="cd06850">
    <property type="entry name" value="biotinyl_domain"/>
    <property type="match status" value="1"/>
</dbReference>
<dbReference type="PROSITE" id="PS00188">
    <property type="entry name" value="BIOTIN"/>
    <property type="match status" value="1"/>
</dbReference>
<evidence type="ECO:0000313" key="3">
    <source>
        <dbReference type="EMBL" id="HIU50334.1"/>
    </source>
</evidence>
<keyword evidence="1" id="KW-0092">Biotin</keyword>
<dbReference type="PROSITE" id="PS50968">
    <property type="entry name" value="BIOTINYL_LIPOYL"/>
    <property type="match status" value="1"/>
</dbReference>
<dbReference type="FunFam" id="2.40.50.100:FF:000003">
    <property type="entry name" value="Acetyl-CoA carboxylase biotin carboxyl carrier protein"/>
    <property type="match status" value="1"/>
</dbReference>
<dbReference type="InterPro" id="IPR001882">
    <property type="entry name" value="Biotin_BS"/>
</dbReference>
<dbReference type="Gene3D" id="2.40.50.100">
    <property type="match status" value="1"/>
</dbReference>
<comment type="caution">
    <text evidence="3">The sequence shown here is derived from an EMBL/GenBank/DDBJ whole genome shotgun (WGS) entry which is preliminary data.</text>
</comment>
<protein>
    <submittedName>
        <fullName evidence="3">Biotin/lipoyl-binding protein</fullName>
    </submittedName>
</protein>
<dbReference type="InterPro" id="IPR011053">
    <property type="entry name" value="Single_hybrid_motif"/>
</dbReference>
<feature type="domain" description="Lipoyl-binding" evidence="2">
    <location>
        <begin position="42"/>
        <end position="119"/>
    </location>
</feature>
<dbReference type="AlphaFoldDB" id="A0A9D1LYI5"/>
<gene>
    <name evidence="3" type="ORF">IAD22_04910</name>
</gene>
<reference evidence="3" key="2">
    <citation type="journal article" date="2021" name="PeerJ">
        <title>Extensive microbial diversity within the chicken gut microbiome revealed by metagenomics and culture.</title>
        <authorList>
            <person name="Gilroy R."/>
            <person name="Ravi A."/>
            <person name="Getino M."/>
            <person name="Pursley I."/>
            <person name="Horton D.L."/>
            <person name="Alikhan N.F."/>
            <person name="Baker D."/>
            <person name="Gharbi K."/>
            <person name="Hall N."/>
            <person name="Watson M."/>
            <person name="Adriaenssens E.M."/>
            <person name="Foster-Nyarko E."/>
            <person name="Jarju S."/>
            <person name="Secka A."/>
            <person name="Antonio M."/>
            <person name="Oren A."/>
            <person name="Chaudhuri R.R."/>
            <person name="La Ragione R."/>
            <person name="Hildebrand F."/>
            <person name="Pallen M.J."/>
        </authorList>
    </citation>
    <scope>NUCLEOTIDE SEQUENCE</scope>
    <source>
        <strain evidence="3">ChiGjej1B1-1684</strain>
    </source>
</reference>
<sequence length="119" mass="11883">MKNLRITVNGTAYDVQVEELGAGAAPAPVAAPAPKAALAPKAAPAPVAGGTEITAPMNGTIVNVPVSVGQAVKKGDVLVILEAMKMENEIMAPEDGTVASIAVNKGEAVDSGKVLLTLK</sequence>
<dbReference type="PANTHER" id="PTHR45266">
    <property type="entry name" value="OXALOACETATE DECARBOXYLASE ALPHA CHAIN"/>
    <property type="match status" value="1"/>
</dbReference>
<dbReference type="Pfam" id="PF00364">
    <property type="entry name" value="Biotin_lipoyl"/>
    <property type="match status" value="1"/>
</dbReference>
<evidence type="ECO:0000313" key="4">
    <source>
        <dbReference type="Proteomes" id="UP000824118"/>
    </source>
</evidence>
<name>A0A9D1LYI5_9FIRM</name>
<dbReference type="InterPro" id="IPR000089">
    <property type="entry name" value="Biotin_lipoyl"/>
</dbReference>
<dbReference type="EMBL" id="DVNG01000069">
    <property type="protein sequence ID" value="HIU50334.1"/>
    <property type="molecule type" value="Genomic_DNA"/>
</dbReference>
<dbReference type="InterPro" id="IPR050709">
    <property type="entry name" value="Biotin_Carboxyl_Carrier/Decarb"/>
</dbReference>
<evidence type="ECO:0000256" key="1">
    <source>
        <dbReference type="ARBA" id="ARBA00023267"/>
    </source>
</evidence>
<dbReference type="SUPFAM" id="SSF51230">
    <property type="entry name" value="Single hybrid motif"/>
    <property type="match status" value="1"/>
</dbReference>
<organism evidence="3 4">
    <name type="scientific">Candidatus Limousia pullorum</name>
    <dbReference type="NCBI Taxonomy" id="2840860"/>
    <lineage>
        <taxon>Bacteria</taxon>
        <taxon>Bacillati</taxon>
        <taxon>Bacillota</taxon>
        <taxon>Clostridia</taxon>
        <taxon>Eubacteriales</taxon>
        <taxon>Oscillospiraceae</taxon>
        <taxon>Oscillospiraceae incertae sedis</taxon>
        <taxon>Candidatus Limousia</taxon>
    </lineage>
</organism>
<accession>A0A9D1LYI5</accession>
<reference evidence="3" key="1">
    <citation type="submission" date="2020-10" db="EMBL/GenBank/DDBJ databases">
        <authorList>
            <person name="Gilroy R."/>
        </authorList>
    </citation>
    <scope>NUCLEOTIDE SEQUENCE</scope>
    <source>
        <strain evidence="3">ChiGjej1B1-1684</strain>
    </source>
</reference>
<proteinExistence type="predicted"/>
<evidence type="ECO:0000259" key="2">
    <source>
        <dbReference type="PROSITE" id="PS50968"/>
    </source>
</evidence>
<dbReference type="Proteomes" id="UP000824118">
    <property type="component" value="Unassembled WGS sequence"/>
</dbReference>
<dbReference type="PANTHER" id="PTHR45266:SF3">
    <property type="entry name" value="OXALOACETATE DECARBOXYLASE ALPHA CHAIN"/>
    <property type="match status" value="1"/>
</dbReference>